<dbReference type="GO" id="GO:0043709">
    <property type="term" value="P:cell adhesion involved in single-species biofilm formation"/>
    <property type="evidence" value="ECO:0007669"/>
    <property type="project" value="TreeGrafter"/>
</dbReference>
<protein>
    <submittedName>
        <fullName evidence="3">Sensor domain-containing diguanylate cyclase</fullName>
    </submittedName>
</protein>
<feature type="transmembrane region" description="Helical" evidence="1">
    <location>
        <begin position="92"/>
        <end position="111"/>
    </location>
</feature>
<keyword evidence="1" id="KW-1133">Transmembrane helix</keyword>
<dbReference type="Gene3D" id="3.30.70.270">
    <property type="match status" value="1"/>
</dbReference>
<dbReference type="Pfam" id="PF13185">
    <property type="entry name" value="GAF_2"/>
    <property type="match status" value="1"/>
</dbReference>
<sequence>MQEFALLCQIFFTVAIGRQVGGLWKPASAYTFNRGRFHNLVFGLRGLLWLVAAVFAWGHPFGVIPLVLWLLLMAFGAFIWRRPNWLEVSNQLLIVVDLVLLSIAISMTGGIHSPVYLLYGGEALFLTVYGTLRYSSAGALAVILAYGFSTGAWDLKIFWWRMAIMAIYLFAAGGLGREYRLTRYRNRENYQKLDQISRLKVLQESIMQEQDINIVLMRLLEESRSMSRADAAYLVRVDAQRRISGFTIQGVATPELTIEPPEHVPSSLEILTPAEEAWNAWPLHHYLYELGMRSLILVPLHYEESFYGWMGLSFVSPEVNDTQSFIVQNLADVMSMQLRFDESQSVASKRGQLLAILERMGRIVNRNLEMEQLFRSLRKAVADVLENDSFFVALTLPDDPAHCLMQYLWDDGEEYPPEIFPVEPNGLTGSVIISGKPSLINGRKQVGTLTGSYKEPLGMLVVPLIHEGRVLGAMSVQSYRIEYDPDHLEFLSAIASQASIAIRNAQMYQQTQEIALTDYLTGLGNSRRFNLVVQSAVEMAEETGQPLSLLLIDSDSLKSINDRFGHRAGDLHLQRVAQVIRENIREDDVACRYAGDEFVVVLPKSHLDDALQVGERIRHEIETHQFEWSDTLILGSTISVGAAQFQAGMTVDALFQAADRAMYNAKQGGKNRVAAAR</sequence>
<dbReference type="PROSITE" id="PS50887">
    <property type="entry name" value="GGDEF"/>
    <property type="match status" value="1"/>
</dbReference>
<reference evidence="3 4" key="1">
    <citation type="submission" date="2020-04" db="EMBL/GenBank/DDBJ databases">
        <authorList>
            <person name="Zhang R."/>
            <person name="Schippers A."/>
        </authorList>
    </citation>
    <scope>NUCLEOTIDE SEQUENCE [LARGE SCALE GENOMIC DNA]</scope>
    <source>
        <strain evidence="3 4">DSM 109850</strain>
    </source>
</reference>
<accession>A0A7Y0L4F7</accession>
<feature type="transmembrane region" description="Helical" evidence="1">
    <location>
        <begin position="158"/>
        <end position="176"/>
    </location>
</feature>
<dbReference type="InterPro" id="IPR043128">
    <property type="entry name" value="Rev_trsase/Diguanyl_cyclase"/>
</dbReference>
<dbReference type="InterPro" id="IPR029016">
    <property type="entry name" value="GAF-like_dom_sf"/>
</dbReference>
<dbReference type="InterPro" id="IPR050469">
    <property type="entry name" value="Diguanylate_Cyclase"/>
</dbReference>
<keyword evidence="1" id="KW-0472">Membrane</keyword>
<evidence type="ECO:0000313" key="4">
    <source>
        <dbReference type="Proteomes" id="UP000533476"/>
    </source>
</evidence>
<dbReference type="Proteomes" id="UP000533476">
    <property type="component" value="Unassembled WGS sequence"/>
</dbReference>
<dbReference type="SUPFAM" id="SSF55073">
    <property type="entry name" value="Nucleotide cyclase"/>
    <property type="match status" value="1"/>
</dbReference>
<dbReference type="Gene3D" id="3.30.450.40">
    <property type="match status" value="1"/>
</dbReference>
<feature type="transmembrane region" description="Helical" evidence="1">
    <location>
        <begin position="41"/>
        <end position="58"/>
    </location>
</feature>
<evidence type="ECO:0000259" key="2">
    <source>
        <dbReference type="PROSITE" id="PS50887"/>
    </source>
</evidence>
<feature type="domain" description="GGDEF" evidence="2">
    <location>
        <begin position="545"/>
        <end position="677"/>
    </location>
</feature>
<dbReference type="SMART" id="SM00267">
    <property type="entry name" value="GGDEF"/>
    <property type="match status" value="1"/>
</dbReference>
<dbReference type="FunFam" id="3.30.70.270:FF:000001">
    <property type="entry name" value="Diguanylate cyclase domain protein"/>
    <property type="match status" value="1"/>
</dbReference>
<dbReference type="InterPro" id="IPR000160">
    <property type="entry name" value="GGDEF_dom"/>
</dbReference>
<dbReference type="GO" id="GO:1902201">
    <property type="term" value="P:negative regulation of bacterial-type flagellum-dependent cell motility"/>
    <property type="evidence" value="ECO:0007669"/>
    <property type="project" value="TreeGrafter"/>
</dbReference>
<dbReference type="SUPFAM" id="SSF55781">
    <property type="entry name" value="GAF domain-like"/>
    <property type="match status" value="2"/>
</dbReference>
<dbReference type="InterPro" id="IPR029787">
    <property type="entry name" value="Nucleotide_cyclase"/>
</dbReference>
<comment type="caution">
    <text evidence="3">The sequence shown here is derived from an EMBL/GenBank/DDBJ whole genome shotgun (WGS) entry which is preliminary data.</text>
</comment>
<dbReference type="GO" id="GO:0005886">
    <property type="term" value="C:plasma membrane"/>
    <property type="evidence" value="ECO:0007669"/>
    <property type="project" value="TreeGrafter"/>
</dbReference>
<dbReference type="InterPro" id="IPR003018">
    <property type="entry name" value="GAF"/>
</dbReference>
<dbReference type="Pfam" id="PF00990">
    <property type="entry name" value="GGDEF"/>
    <property type="match status" value="1"/>
</dbReference>
<dbReference type="PANTHER" id="PTHR45138">
    <property type="entry name" value="REGULATORY COMPONENTS OF SENSORY TRANSDUCTION SYSTEM"/>
    <property type="match status" value="1"/>
</dbReference>
<dbReference type="PANTHER" id="PTHR45138:SF9">
    <property type="entry name" value="DIGUANYLATE CYCLASE DGCM-RELATED"/>
    <property type="match status" value="1"/>
</dbReference>
<evidence type="ECO:0000256" key="1">
    <source>
        <dbReference type="SAM" id="Phobius"/>
    </source>
</evidence>
<gene>
    <name evidence="3" type="ORF">HIJ39_11850</name>
</gene>
<dbReference type="NCBIfam" id="TIGR00254">
    <property type="entry name" value="GGDEF"/>
    <property type="match status" value="1"/>
</dbReference>
<dbReference type="SMART" id="SM00065">
    <property type="entry name" value="GAF"/>
    <property type="match status" value="1"/>
</dbReference>
<keyword evidence="1" id="KW-0812">Transmembrane</keyword>
<evidence type="ECO:0000313" key="3">
    <source>
        <dbReference type="EMBL" id="NMP23035.1"/>
    </source>
</evidence>
<organism evidence="3 4">
    <name type="scientific">Sulfobacillus harzensis</name>
    <dbReference type="NCBI Taxonomy" id="2729629"/>
    <lineage>
        <taxon>Bacteria</taxon>
        <taxon>Bacillati</taxon>
        <taxon>Bacillota</taxon>
        <taxon>Clostridia</taxon>
        <taxon>Eubacteriales</taxon>
        <taxon>Clostridiales Family XVII. Incertae Sedis</taxon>
        <taxon>Sulfobacillus</taxon>
    </lineage>
</organism>
<dbReference type="EMBL" id="JABBVZ010000038">
    <property type="protein sequence ID" value="NMP23035.1"/>
    <property type="molecule type" value="Genomic_DNA"/>
</dbReference>
<dbReference type="AlphaFoldDB" id="A0A7Y0L4F7"/>
<feature type="transmembrane region" description="Helical" evidence="1">
    <location>
        <begin position="123"/>
        <end position="146"/>
    </location>
</feature>
<feature type="transmembrane region" description="Helical" evidence="1">
    <location>
        <begin position="63"/>
        <end position="80"/>
    </location>
</feature>
<keyword evidence="4" id="KW-1185">Reference proteome</keyword>
<dbReference type="GO" id="GO:0052621">
    <property type="term" value="F:diguanylate cyclase activity"/>
    <property type="evidence" value="ECO:0007669"/>
    <property type="project" value="TreeGrafter"/>
</dbReference>
<dbReference type="CDD" id="cd01949">
    <property type="entry name" value="GGDEF"/>
    <property type="match status" value="1"/>
</dbReference>
<name>A0A7Y0L4F7_9FIRM</name>
<proteinExistence type="predicted"/>